<organism evidence="3 4">
    <name type="scientific">Channa argus</name>
    <name type="common">Northern snakehead</name>
    <name type="synonym">Ophicephalus argus</name>
    <dbReference type="NCBI Taxonomy" id="215402"/>
    <lineage>
        <taxon>Eukaryota</taxon>
        <taxon>Metazoa</taxon>
        <taxon>Chordata</taxon>
        <taxon>Craniata</taxon>
        <taxon>Vertebrata</taxon>
        <taxon>Euteleostomi</taxon>
        <taxon>Actinopterygii</taxon>
        <taxon>Neopterygii</taxon>
        <taxon>Teleostei</taxon>
        <taxon>Neoteleostei</taxon>
        <taxon>Acanthomorphata</taxon>
        <taxon>Anabantaria</taxon>
        <taxon>Anabantiformes</taxon>
        <taxon>Channoidei</taxon>
        <taxon>Channidae</taxon>
        <taxon>Channa</taxon>
    </lineage>
</organism>
<evidence type="ECO:0000313" key="4">
    <source>
        <dbReference type="Proteomes" id="UP000503349"/>
    </source>
</evidence>
<dbReference type="Gene3D" id="2.30.42.10">
    <property type="match status" value="2"/>
</dbReference>
<dbReference type="SMART" id="SM00228">
    <property type="entry name" value="PDZ"/>
    <property type="match status" value="2"/>
</dbReference>
<feature type="compositionally biased region" description="Polar residues" evidence="1">
    <location>
        <begin position="667"/>
        <end position="678"/>
    </location>
</feature>
<feature type="region of interest" description="Disordered" evidence="1">
    <location>
        <begin position="646"/>
        <end position="715"/>
    </location>
</feature>
<dbReference type="InterPro" id="IPR055287">
    <property type="entry name" value="IL-16-like"/>
</dbReference>
<dbReference type="AlphaFoldDB" id="A0A6G1PNM5"/>
<dbReference type="GO" id="GO:0005125">
    <property type="term" value="F:cytokine activity"/>
    <property type="evidence" value="ECO:0007669"/>
    <property type="project" value="InterPro"/>
</dbReference>
<reference evidence="3 4" key="1">
    <citation type="submission" date="2019-02" db="EMBL/GenBank/DDBJ databases">
        <title>Opniocepnalus argus genome.</title>
        <authorList>
            <person name="Zhou C."/>
            <person name="Xiao S."/>
        </authorList>
    </citation>
    <scope>NUCLEOTIDE SEQUENCE [LARGE SCALE GENOMIC DNA]</scope>
    <source>
        <strain evidence="3">OARG1902GOOAL</strain>
        <tissue evidence="3">Muscle</tissue>
    </source>
</reference>
<feature type="compositionally biased region" description="Basic and acidic residues" evidence="1">
    <location>
        <begin position="414"/>
        <end position="450"/>
    </location>
</feature>
<dbReference type="SUPFAM" id="SSF50156">
    <property type="entry name" value="PDZ domain-like"/>
    <property type="match status" value="2"/>
</dbReference>
<dbReference type="PANTHER" id="PTHR48484">
    <property type="entry name" value="PRO-INTERLEUKIN-16"/>
    <property type="match status" value="1"/>
</dbReference>
<evidence type="ECO:0000259" key="2">
    <source>
        <dbReference type="PROSITE" id="PS50106"/>
    </source>
</evidence>
<dbReference type="PROSITE" id="PS50106">
    <property type="entry name" value="PDZ"/>
    <property type="match status" value="2"/>
</dbReference>
<sequence length="1102" mass="120360">MDLSLLTTSASEYNKQKRGAQFTVRPANSPFYSLTHRSDVRKPMYFADEKGEHLKEAQKRERYVTHTGANGTNEEDTGAGYHDCTRGHSSVKNQCEEKETSTKQSHNDTTNTEKHKLTEFGTDRSGNPAFESCGRTESKKSDFLNRSKSLGWRAGTRQFDFGTGADMLSTKEEKQAGELDEKRREVHSMKGKLASSLKGYNSSGTSNVIQERSPVSQTLDRADWGHSLPSRLKSQSGSKFTETSFSPRGGQTIVERIEKLYGSAGFGKVEDYNRTKDVCASVTITDLPKQNSVKCAEGGTFPRRSSSGEKNSLSPGKALLWTLQKDAWGAHNSLSAGRSRRLSDGQWQDQMGYSCEGGISSGKELEEVPTRSLDRALARATARVAAHPEPTIQSFSTEEASVYSKDSSGLRESIAIERKDRSSRANHRESRGECKKINGAKEAENGAKEKAEFKCSNTHEDVFESNSQEIASKSPDRNKFQKILSAPSTASVRNKINQFEALSHRAQGLGTQPFLTPRRAFSVPTQLGAAPEGEKMSGSAKTVSGLKDMLEGRTIYKSQNKAAEAAKKLASERSLSVDFVRVGGKEREVKDLFENEETKLNAGKNSGEEFGKYSKLRHALEIPLNVGAQRRCENFYIDETDFSRVLSPEEESKRDKRANRTPPMFLSSDTSGSVQKTNPSVVTSPASDDDTTPTNTPNNSPFLSPTALMENDTPNADTTCVFKQTAQTPRADSQPLPHPLATSSLSNIPALISSPDVNTGFPKDLNEWVAGLNSEIKVWNDDENDYEDDDDDDTQKDEDSNYDSDSGESSVTITSNMSQSDRRSFCVSLSDLCNYAGADYESENDSDEWQSTGRRSVSLSSDVSALSCVSVMPSEELDRLLEDVRTGGDNTLQDCDDVQVVVLHKEVGAGLGFSVAGGVDQNKPVTVHKVFHSGVAAQEGSISEGDQVLSINGTALCGYAHREALGVLRRAKSREMGVVVLRKGDVIGPSKSGIQRNNQGPTQTLFTKSGQNVCVVLEKNSRDLGFTLEGGVGSSLGNRPLTIQKIFQGGPLDKVHPGDELLEIKGGSTVGMTRLEAWTLIRKLHPGPVDVVLRCPHEQLET</sequence>
<feature type="compositionally biased region" description="Low complexity" evidence="1">
    <location>
        <begin position="679"/>
        <end position="706"/>
    </location>
</feature>
<reference evidence="4" key="2">
    <citation type="submission" date="2019-02" db="EMBL/GenBank/DDBJ databases">
        <title>Opniocepnalus argus Var Kimnra genome.</title>
        <authorList>
            <person name="Zhou C."/>
            <person name="Xiao S."/>
        </authorList>
    </citation>
    <scope>NUCLEOTIDE SEQUENCE [LARGE SCALE GENOMIC DNA]</scope>
</reference>
<feature type="region of interest" description="Disordered" evidence="1">
    <location>
        <begin position="779"/>
        <end position="816"/>
    </location>
</feature>
<feature type="compositionally biased region" description="Basic and acidic residues" evidence="1">
    <location>
        <begin position="111"/>
        <end position="122"/>
    </location>
</feature>
<dbReference type="GO" id="GO:0042609">
    <property type="term" value="F:CD4 receptor binding"/>
    <property type="evidence" value="ECO:0007669"/>
    <property type="project" value="TreeGrafter"/>
</dbReference>
<feature type="region of interest" description="Disordered" evidence="1">
    <location>
        <begin position="396"/>
        <end position="450"/>
    </location>
</feature>
<evidence type="ECO:0000313" key="3">
    <source>
        <dbReference type="EMBL" id="KAF3691941.1"/>
    </source>
</evidence>
<feature type="region of interest" description="Disordered" evidence="1">
    <location>
        <begin position="226"/>
        <end position="247"/>
    </location>
</feature>
<feature type="region of interest" description="Disordered" evidence="1">
    <location>
        <begin position="88"/>
        <end position="140"/>
    </location>
</feature>
<feature type="compositionally biased region" description="Acidic residues" evidence="1">
    <location>
        <begin position="781"/>
        <end position="806"/>
    </location>
</feature>
<dbReference type="InterPro" id="IPR036034">
    <property type="entry name" value="PDZ_sf"/>
</dbReference>
<dbReference type="InterPro" id="IPR001478">
    <property type="entry name" value="PDZ"/>
</dbReference>
<dbReference type="GO" id="GO:0030595">
    <property type="term" value="P:leukocyte chemotaxis"/>
    <property type="evidence" value="ECO:0007669"/>
    <property type="project" value="TreeGrafter"/>
</dbReference>
<dbReference type="Pfam" id="PF00595">
    <property type="entry name" value="PDZ"/>
    <property type="match status" value="2"/>
</dbReference>
<dbReference type="GO" id="GO:0050930">
    <property type="term" value="P:induction of positive chemotaxis"/>
    <property type="evidence" value="ECO:0007669"/>
    <property type="project" value="InterPro"/>
</dbReference>
<keyword evidence="4" id="KW-1185">Reference proteome</keyword>
<accession>A0A6G1PNM5</accession>
<feature type="domain" description="PDZ" evidence="2">
    <location>
        <begin position="900"/>
        <end position="971"/>
    </location>
</feature>
<proteinExistence type="predicted"/>
<dbReference type="PANTHER" id="PTHR48484:SF1">
    <property type="entry name" value="DENTIN SIALOPHOSPHOPROTEIN"/>
    <property type="match status" value="1"/>
</dbReference>
<protein>
    <submittedName>
        <fullName evidence="3">Pro-interleukin-16 Interleukin-16</fullName>
    </submittedName>
</protein>
<dbReference type="EMBL" id="CM015718">
    <property type="protein sequence ID" value="KAF3691941.1"/>
    <property type="molecule type" value="Genomic_DNA"/>
</dbReference>
<feature type="domain" description="PDZ" evidence="2">
    <location>
        <begin position="1014"/>
        <end position="1083"/>
    </location>
</feature>
<gene>
    <name evidence="3" type="ORF">EXN66_Car007616</name>
</gene>
<feature type="compositionally biased region" description="Polar residues" evidence="1">
    <location>
        <begin position="807"/>
        <end position="816"/>
    </location>
</feature>
<feature type="compositionally biased region" description="Polar residues" evidence="1">
    <location>
        <begin position="232"/>
        <end position="246"/>
    </location>
</feature>
<dbReference type="CDD" id="cd06762">
    <property type="entry name" value="PDZ6_PDZD2-PDZ3_hPro-IL-16-like"/>
    <property type="match status" value="1"/>
</dbReference>
<evidence type="ECO:0000256" key="1">
    <source>
        <dbReference type="SAM" id="MobiDB-lite"/>
    </source>
</evidence>
<dbReference type="Proteomes" id="UP000503349">
    <property type="component" value="Chromosome 7"/>
</dbReference>
<dbReference type="OrthoDB" id="42382at2759"/>
<feature type="compositionally biased region" description="Polar residues" evidence="1">
    <location>
        <begin position="396"/>
        <end position="407"/>
    </location>
</feature>
<name>A0A6G1PNM5_CHAAH</name>